<accession>J3PAB1</accession>
<evidence type="ECO:0000256" key="10">
    <source>
        <dbReference type="SAM" id="Coils"/>
    </source>
</evidence>
<dbReference type="CDD" id="cd00833">
    <property type="entry name" value="PKS"/>
    <property type="match status" value="1"/>
</dbReference>
<dbReference type="Pfam" id="PF00501">
    <property type="entry name" value="AMP-binding"/>
    <property type="match status" value="1"/>
</dbReference>
<reference evidence="16" key="5">
    <citation type="submission" date="2018-04" db="UniProtKB">
        <authorList>
            <consortium name="EnsemblFungi"/>
        </authorList>
    </citation>
    <scope>IDENTIFICATION</scope>
    <source>
        <strain evidence="16">R3-111a-1</strain>
    </source>
</reference>
<feature type="compositionally biased region" description="Polar residues" evidence="11">
    <location>
        <begin position="2657"/>
        <end position="2675"/>
    </location>
</feature>
<feature type="region of interest" description="Disordered" evidence="11">
    <location>
        <begin position="2610"/>
        <end position="2688"/>
    </location>
</feature>
<dbReference type="InterPro" id="IPR045851">
    <property type="entry name" value="AMP-bd_C_sf"/>
</dbReference>
<dbReference type="PANTHER" id="PTHR43775">
    <property type="entry name" value="FATTY ACID SYNTHASE"/>
    <property type="match status" value="1"/>
</dbReference>
<dbReference type="SUPFAM" id="SSF47336">
    <property type="entry name" value="ACP-like"/>
    <property type="match status" value="2"/>
</dbReference>
<dbReference type="OrthoDB" id="329835at2759"/>
<dbReference type="Pfam" id="PF21089">
    <property type="entry name" value="PKS_DH_N"/>
    <property type="match status" value="1"/>
</dbReference>
<sequence>MTVPQEPIAIIGAGCRFPGASDRPSRLWDLLKEPRELAVKIPHDRFNVESFYHPIGARGGSTNVKEAYIINDRNIRHFDAQFFSSPPAEADAIDPQHRHLLEVVYEALEDAGLGMEALQGSNTALFVGQMCTDYSALSSRDLDHVPKYSAPGIAPSNASSRVSYFFDWHGPTITIDTACSSSLVALAQAVQTLRAGTSDVAVAAGTNLILDPMAFVSESNLGMLSPTGRSRMWDAAADGYARGDGVAAVILKTLSAAVRDGDVIDCVVREVGCNHDGRTQGITMPSGAAQASLIRDTYARAGLDPTKPDERCQYFEAHGTGTPAGDPQEASALDDAFFGTGGQRLPSDILYVGSIKTVIGHTEGTAGLAGVLKASLALKHGLIPPNLLLKELSPGVRPYCKHLRIPQELMPWPDLPPGVPRRASVNSFGFGGSNAHAILEAYEPPLSAATSPRGGELPVAGPRQAQRPATSLVPFVWSANSEASLEAALSSHARYIRDHPSLDLEALRFTLATKRSALPHKIVFPALDAGELLSRMEDCLEARRSGDADAPLGMRSTPRSPGGKGKHSILGVFTGQGAQWATMGARLVESSAPARELMGRLDESLQTLPAPSDRPSWTLLGELRKDEEGGSRVGEAALSQPLCTAVQLVLVDLLRAAGVRFAAVVGHSSGEIAAAYAAGFISARDAIRIAYYRGFHAKLAAGAERPDGSRAKGAMMAVGTTLEDARELCELDDLEGRLSVAACNSPSSVTLSGDLDALELAREALEDEKKFTRVLRVDTAYHSHHMKDPVVAFRKSLANCDIEVLQPLGEEAQPAWFSSVKEGVVMEASPDLKANYWAENMAQTVLFSQALQHAVHIVTSKTEQSPFSLALEVGPHPALKGPAIDTLEAAGVASIMYTGTLERGKDDVKALSGCLGAVWACLGSAAVDWAGFICGYCGLEDGRALTALRGLPLYPWDHRREFWAEPRIGRLFRTQQDRVHELLGKKLPDGTPEDIRWKNVLVPRIYPWLAGHSLQGQTVYPAAGYIALAMEAAMQIASSRLVQGQHVLCIELVDLSIHRAIAFDENSGTELMVSLGDISVAGSDHDDAMIISANFVCRSPLDKESGRLGTNASGALTITIGNEADDDEASLLTLRECERSAGRLADVDIDAYYSGLAELGYGYSGPFRGLASLQRRLGFATGTISRELENQEDLEHHPLLFHPAMLDTSIHALFSSFGVPGDGTWSLMVPSKVRRVTLVPSLCGAALASTVEFDCSMSAMDRRGCIDIVAADGVRKAIEVDGLEFVPFSPFTEKDDRLFFSNVTWQLARPDGNKIGTHNPTEWDLKKVADRERVAFWYLRTLQERTSALLQAALPDGHARYQETPAEGCAQDETATPKNKPEVAWHHQAMFDFAAMCVEQVKRGSDPVAKPEWCSDTHDQVLGLMAPYGDDADFNIMRAVGEQMPAVVRGDKTILEVMMKDDMLPRFYSHGIGGEAANSAVALMLQQITNRFPHINMLEVGAGTGGATWEVMSRGTPFATYTYTDVSAGFFEKARDKFAAYADKMIFKVFDMEREPGPQGFKENSYDVVVASHCLHATASLERTMGNLRRLLKPGGFIVVLEVVQINTMPLGLIMGGLPGWWIGRDDGRVHGPNITLPQWNRLLRRTGFGGVDTFTPMTAPRLHTATIFAAQAVDEKISLMRRPFAARTEDIRFPHLVVLGGESMATAALVDELEEVLRPRCQTLVVASTLEELEAMPLPPLTAVLSVADLDSPVLGHGLGEARWQALQRLLGSASAMLWVTHGSRCEEPDSGTMLGLLQSIWYELEHLRSQLLEVVDLGDLTAGLLAQLMLQMQLDQQWKGGGVDGDSVLDPESTLYSIEPELLLDRGGVLRILRQKQDDEANARYNSHRRLITKPVHLGKGAKVEARIGQSAAVAGGLELELTELQTPPALGANLHVASHCSSAPMVHVHMSTAWAVQSPAGLHFVALGREQSSTGNSRAVVALSHTNASAIAADPDASVPVDAPGALHHAAFLALVTARVLARHILASTAPCAVLLVHEPGPVLAAALEASCEPLGTRLLFSSTVGRHAKNRQGWIAVHPRMPHAALKRALPGRVDSFLDLSKSRAAKDAGARLSSVLPQACRRQHVADLVSHEATVAHTLQAGSSTRVGVLQDAVDFAQSQMALLPELGDATTSLRLFRDDGDSSPTLNLPRQLSAEPLALLDWSSRPGVPVAVKTEPIDVRTDIFQDGKTYWLLGLAGDLGQSLVDWMASHGARNIVISSRSVKSQVLPGWIAAHAARGVTVLLVEADVTNTCSLKCARDVIEASLPPIRGVANGALVLRDRLFINTDFDTFQAVLRPKALGTANLDAMFSAPGSLDWFIGFSSIVAVVGNYGQSAYSAGNNFVKALVNKRRRVGLPGATIDISTVRGVGYVEREQKAGVMTAKMVERIENSAMPMSERDLHQLFAEAVKAAPPDSGRHANITSGIQLVRSDRINKTFWANNLKFSHFVVEIGLGNQDALGSGSKVLVRSLLLEAGSVAEAVKIVRDAFTAKLNATIQNPATEKIPDSQPLIDLGIDSLVAVEVRTWFRQELGLDMPMLKILGGATMAELVEDAVARLPQELLPRVKKTGTNDPATLSPPPDEAEQTTALAKEKEHDAEDDKDKTGSSSDGNQTSEDTGDTSITSRSGTPVSEPAARPSAPALNPFQPEIIRTEPMNFGQARFWFLRKYLDDPTTANVAFYFRITSNFSPSGLSQALYWACERHEALRTCFFSNPVDATTCQGIMRKSAIRMEHRLVSNHTEARYTFETVKKHVYDLERGETLRLVLCEESPTSYYFILGYHHILMDGFSWEVLFSELQNYYRASTRQDYIPPPVTRQYADWSRKQLSDVLGGLELATDRKFWRETLSPLPPVLPLLPLSRAAGRKPLGTYELNRAETRIEQGLAQLVRNVAAAHKASPFHVHLTVFHALLFRLTGEPDVCIGMADAGRTEEEDVGIVGLLLNLLPLRFGVAYGIDGRVDEAKSKVGECSFADALRQTRAKVYAGMARARVPFNVILDDLAVPRSTSHHPLIQAFIEYRPARKIQFAGITGEIPPNNTSHARTPYDIELNVNENHAGDVTVSIGLQSSLYSASAAELVLGSYTTLLECFARSPESAIRDPDVYPRGDIELALRLGRGPSAAVQHSTVSQFVDAVASENPDKTALRHTDDSGKTRSLSYGEMLARVMDIHSSLADAGAKAGSRVAVAVQPSTDWVCCMLAVMRAGAVYIPLDCSLGTARLTQMGALVKADFALVDSVDVGAQVEGWLASAKGKVAAILDVHGISAAPAETGKVQLANLSAPDEAAAILFTSGTTGTPKGILLRHSSLANVVETTMAPRFYGPGGLGRQTVLQHSAPSFDMSFEQVFLALCGGGTLIIADRSLRGDSRALTRLIADEGVTFTKATPPEYSSWFRNGEALGPDTSLKHIFAGGDRMTQGMVDELKRRLPTAVSKGAVRLFNSYGPAEGTVIVTKTEIPLDSLPDIGGPEAANQQAMIPIGFPLQNCAVYVVDDSLRLLPPGVSGEILIGGAGVAMGYLGSDDTPAGGNGGDKFLTNPWADEDFVQRGWTKLYRTGDKGKLTREGTLLFEGRIEGDTQIKLRGVRIELEDIEHNIVQASRGAIAEAVCSLRGSAAVPETQFLVAHVVLSAPEPSPLEKAAREQTEGQEDEPQPADLLVHVLASLEFPNHMKPARLIPLPRFPRTRHGKLDRAAIAALPLDSALDSASEASDNRALTETEEKVASIWVQMLSPEAAPALGMRPSTDFFALGGSSLMLVEVQAHIRASLGGVDVSLRDLYRAHTLSALASRIDELAHASSLDWEEECAPPRADELVLLPESSVVPGGPRTTVDSGGAEVILTGATGHLGPYLLERLVSDPKVSKIHVVAVRSEDRLRSVISAMAPAATAAAADKVLSYPGDLTAPLLGLSTEAASQLAGRATAVLHAGAARLSWETFETLRAVNTLSTRELLRLAAPRRLPFHFISSGGVFPAEEAPAEVSSAPFAPAQLGADGYVASKWASERMLERAARDLGVDVRIYRTVRCDGADDPASPLDESLPEDIAAGMARATIESGTMLDHGGWAWSGWFDLVSVHQVVEAIVGRLLGAADAGAIQQAEDDGEDGGMVEFTHIKGTYRVWKVEQLHQLVLRPEIQANMGRLKLVPPQLWLGQLKRSGFPWMMGANQATYKDWVSNRR</sequence>
<feature type="region of interest" description="C-terminal hotdog fold" evidence="9">
    <location>
        <begin position="1144"/>
        <end position="1294"/>
    </location>
</feature>
<keyword evidence="2" id="KW-0597">Phosphoprotein</keyword>
<dbReference type="InterPro" id="IPR006162">
    <property type="entry name" value="Ppantetheine_attach_site"/>
</dbReference>
<feature type="domain" description="Ketosynthase family 3 (KS3)" evidence="13">
    <location>
        <begin position="5"/>
        <end position="441"/>
    </location>
</feature>
<dbReference type="eggNOG" id="KOG1178">
    <property type="taxonomic scope" value="Eukaryota"/>
</dbReference>
<dbReference type="EnsemblFungi" id="EJT71177">
    <property type="protein sequence ID" value="EJT71177"/>
    <property type="gene ID" value="GGTG_10437"/>
</dbReference>
<keyword evidence="10" id="KW-0175">Coiled coil</keyword>
<evidence type="ECO:0000256" key="2">
    <source>
        <dbReference type="ARBA" id="ARBA00022553"/>
    </source>
</evidence>
<dbReference type="SMART" id="SM00827">
    <property type="entry name" value="PKS_AT"/>
    <property type="match status" value="1"/>
</dbReference>
<dbReference type="Pfam" id="PF02801">
    <property type="entry name" value="Ketoacyl-synt_C"/>
    <property type="match status" value="1"/>
</dbReference>
<dbReference type="Gene3D" id="3.10.129.110">
    <property type="entry name" value="Polyketide synthase dehydratase"/>
    <property type="match status" value="1"/>
</dbReference>
<protein>
    <recommendedName>
        <fullName evidence="18">Polyketide synthase</fullName>
    </recommendedName>
</protein>
<feature type="coiled-coil region" evidence="10">
    <location>
        <begin position="748"/>
        <end position="775"/>
    </location>
</feature>
<feature type="domain" description="Carrier" evidence="12">
    <location>
        <begin position="3754"/>
        <end position="3835"/>
    </location>
</feature>
<proteinExistence type="predicted"/>
<dbReference type="Pfam" id="PF16197">
    <property type="entry name" value="KAsynt_C_assoc"/>
    <property type="match status" value="1"/>
</dbReference>
<dbReference type="SUPFAM" id="SSF52777">
    <property type="entry name" value="CoA-dependent acyltransferases"/>
    <property type="match status" value="2"/>
</dbReference>
<dbReference type="Pfam" id="PF00698">
    <property type="entry name" value="Acyl_transf_1"/>
    <property type="match status" value="1"/>
</dbReference>
<dbReference type="GO" id="GO:0009403">
    <property type="term" value="P:toxin biosynthetic process"/>
    <property type="evidence" value="ECO:0007669"/>
    <property type="project" value="UniProtKB-ARBA"/>
</dbReference>
<evidence type="ECO:0000259" key="13">
    <source>
        <dbReference type="PROSITE" id="PS52004"/>
    </source>
</evidence>
<dbReference type="InterPro" id="IPR000873">
    <property type="entry name" value="AMP-dep_synth/lig_dom"/>
</dbReference>
<dbReference type="Pfam" id="PF00550">
    <property type="entry name" value="PP-binding"/>
    <property type="match status" value="2"/>
</dbReference>
<dbReference type="PROSITE" id="PS00012">
    <property type="entry name" value="PHOSPHOPANTETHEINE"/>
    <property type="match status" value="1"/>
</dbReference>
<dbReference type="InterPro" id="IPR016035">
    <property type="entry name" value="Acyl_Trfase/lysoPLipase"/>
</dbReference>
<dbReference type="Gene3D" id="3.40.50.720">
    <property type="entry name" value="NAD(P)-binding Rossmann-like Domain"/>
    <property type="match status" value="2"/>
</dbReference>
<dbReference type="InterPro" id="IPR029063">
    <property type="entry name" value="SAM-dependent_MTases_sf"/>
</dbReference>
<evidence type="ECO:0008006" key="18">
    <source>
        <dbReference type="Google" id="ProtNLM"/>
    </source>
</evidence>
<feature type="active site" description="Proton acceptor; for dehydratase activity" evidence="9">
    <location>
        <position position="1012"/>
    </location>
</feature>
<evidence type="ECO:0000256" key="6">
    <source>
        <dbReference type="ARBA" id="ARBA00022737"/>
    </source>
</evidence>
<dbReference type="Gene3D" id="3.30.559.10">
    <property type="entry name" value="Chloramphenicol acetyltransferase-like domain"/>
    <property type="match status" value="1"/>
</dbReference>
<evidence type="ECO:0000313" key="16">
    <source>
        <dbReference type="EnsemblFungi" id="EJT71177"/>
    </source>
</evidence>
<dbReference type="InterPro" id="IPR016036">
    <property type="entry name" value="Malonyl_transacylase_ACP-bd"/>
</dbReference>
<dbReference type="GO" id="GO:0004312">
    <property type="term" value="F:fatty acid synthase activity"/>
    <property type="evidence" value="ECO:0007669"/>
    <property type="project" value="TreeGrafter"/>
</dbReference>
<reference evidence="15" key="3">
    <citation type="submission" date="2010-09" db="EMBL/GenBank/DDBJ databases">
        <title>Annotation of Gaeumannomyces graminis var. tritici R3-111a-1.</title>
        <authorList>
            <consortium name="The Broad Institute Genome Sequencing Platform"/>
            <person name="Ma L.-J."/>
            <person name="Dead R."/>
            <person name="Young S.K."/>
            <person name="Zeng Q."/>
            <person name="Gargeya S."/>
            <person name="Fitzgerald M."/>
            <person name="Haas B."/>
            <person name="Abouelleil A."/>
            <person name="Alvarado L."/>
            <person name="Arachchi H.M."/>
            <person name="Berlin A."/>
            <person name="Brown A."/>
            <person name="Chapman S.B."/>
            <person name="Chen Z."/>
            <person name="Dunbar C."/>
            <person name="Freedman E."/>
            <person name="Gearin G."/>
            <person name="Gellesch M."/>
            <person name="Goldberg J."/>
            <person name="Griggs A."/>
            <person name="Gujja S."/>
            <person name="Heiman D."/>
            <person name="Howarth C."/>
            <person name="Larson L."/>
            <person name="Lui A."/>
            <person name="MacDonald P.J.P."/>
            <person name="Mehta T."/>
            <person name="Montmayeur A."/>
            <person name="Murphy C."/>
            <person name="Neiman D."/>
            <person name="Pearson M."/>
            <person name="Priest M."/>
            <person name="Roberts A."/>
            <person name="Saif S."/>
            <person name="Shea T."/>
            <person name="Shenoy N."/>
            <person name="Sisk P."/>
            <person name="Stolte C."/>
            <person name="Sykes S."/>
            <person name="Yandava C."/>
            <person name="Wortman J."/>
            <person name="Nusbaum C."/>
            <person name="Birren B."/>
        </authorList>
    </citation>
    <scope>NUCLEOTIDE SEQUENCE</scope>
    <source>
        <strain evidence="15">R3-111a-1</strain>
    </source>
</reference>
<dbReference type="EMBL" id="GL385400">
    <property type="protein sequence ID" value="EJT71177.1"/>
    <property type="molecule type" value="Genomic_DNA"/>
</dbReference>
<feature type="domain" description="Carrier" evidence="12">
    <location>
        <begin position="2521"/>
        <end position="2603"/>
    </location>
</feature>
<dbReference type="InterPro" id="IPR001242">
    <property type="entry name" value="Condensation_dom"/>
</dbReference>
<feature type="active site" description="Proton donor; for dehydratase activity" evidence="9">
    <location>
        <position position="1207"/>
    </location>
</feature>
<dbReference type="InterPro" id="IPR020841">
    <property type="entry name" value="PKS_Beta-ketoAc_synthase_dom"/>
</dbReference>
<dbReference type="PROSITE" id="PS52004">
    <property type="entry name" value="KS3_2"/>
    <property type="match status" value="1"/>
</dbReference>
<reference evidence="16" key="4">
    <citation type="journal article" date="2015" name="G3 (Bethesda)">
        <title>Genome sequences of three phytopathogenic species of the Magnaporthaceae family of fungi.</title>
        <authorList>
            <person name="Okagaki L.H."/>
            <person name="Nunes C.C."/>
            <person name="Sailsbery J."/>
            <person name="Clay B."/>
            <person name="Brown D."/>
            <person name="John T."/>
            <person name="Oh Y."/>
            <person name="Young N."/>
            <person name="Fitzgerald M."/>
            <person name="Haas B.J."/>
            <person name="Zeng Q."/>
            <person name="Young S."/>
            <person name="Adiconis X."/>
            <person name="Fan L."/>
            <person name="Levin J.Z."/>
            <person name="Mitchell T.K."/>
            <person name="Okubara P.A."/>
            <person name="Farman M.L."/>
            <person name="Kohn L.M."/>
            <person name="Birren B."/>
            <person name="Ma L.-J."/>
            <person name="Dean R.A."/>
        </authorList>
    </citation>
    <scope>NUCLEOTIDE SEQUENCE</scope>
    <source>
        <strain evidence="16">R3-111a-1</strain>
    </source>
</reference>
<dbReference type="SUPFAM" id="SSF52151">
    <property type="entry name" value="FabD/lysophospholipase-like"/>
    <property type="match status" value="1"/>
</dbReference>
<dbReference type="Pfam" id="PF08242">
    <property type="entry name" value="Methyltransf_12"/>
    <property type="match status" value="1"/>
</dbReference>
<dbReference type="InterPro" id="IPR049551">
    <property type="entry name" value="PKS_DH_C"/>
</dbReference>
<keyword evidence="7" id="KW-0560">Oxidoreductase</keyword>
<evidence type="ECO:0000256" key="3">
    <source>
        <dbReference type="ARBA" id="ARBA00022598"/>
    </source>
</evidence>
<keyword evidence="5" id="KW-0808">Transferase</keyword>
<dbReference type="SUPFAM" id="SSF56801">
    <property type="entry name" value="Acetyl-CoA synthetase-like"/>
    <property type="match status" value="1"/>
</dbReference>
<dbReference type="Pfam" id="PF14765">
    <property type="entry name" value="PS-DH"/>
    <property type="match status" value="1"/>
</dbReference>
<keyword evidence="6" id="KW-0677">Repeat</keyword>
<dbReference type="InterPro" id="IPR014043">
    <property type="entry name" value="Acyl_transferase_dom"/>
</dbReference>
<dbReference type="PROSITE" id="PS00606">
    <property type="entry name" value="KS3_1"/>
    <property type="match status" value="1"/>
</dbReference>
<dbReference type="SMART" id="SM00823">
    <property type="entry name" value="PKS_PP"/>
    <property type="match status" value="2"/>
</dbReference>
<dbReference type="Pfam" id="PF00668">
    <property type="entry name" value="Condensation"/>
    <property type="match status" value="1"/>
</dbReference>
<evidence type="ECO:0000259" key="14">
    <source>
        <dbReference type="PROSITE" id="PS52019"/>
    </source>
</evidence>
<gene>
    <name evidence="16" type="primary">20350895</name>
    <name evidence="15" type="ORF">GGTG_10437</name>
</gene>
<dbReference type="Gene3D" id="3.40.50.150">
    <property type="entry name" value="Vaccinia Virus protein VP39"/>
    <property type="match status" value="1"/>
</dbReference>
<dbReference type="VEuPathDB" id="FungiDB:GGTG_10437"/>
<dbReference type="SUPFAM" id="SSF53901">
    <property type="entry name" value="Thiolase-like"/>
    <property type="match status" value="1"/>
</dbReference>
<dbReference type="GO" id="GO:0006633">
    <property type="term" value="P:fatty acid biosynthetic process"/>
    <property type="evidence" value="ECO:0007669"/>
    <property type="project" value="InterPro"/>
</dbReference>
<dbReference type="InterPro" id="IPR023213">
    <property type="entry name" value="CAT-like_dom_sf"/>
</dbReference>
<dbReference type="STRING" id="644352.J3PAB1"/>
<feature type="region of interest" description="Disordered" evidence="11">
    <location>
        <begin position="546"/>
        <end position="566"/>
    </location>
</feature>
<dbReference type="GO" id="GO:0016491">
    <property type="term" value="F:oxidoreductase activity"/>
    <property type="evidence" value="ECO:0007669"/>
    <property type="project" value="UniProtKB-KW"/>
</dbReference>
<dbReference type="GeneID" id="20350895"/>
<dbReference type="InterPro" id="IPR032821">
    <property type="entry name" value="PKS_assoc"/>
</dbReference>
<dbReference type="SUPFAM" id="SSF51735">
    <property type="entry name" value="NAD(P)-binding Rossmann-fold domains"/>
    <property type="match status" value="2"/>
</dbReference>
<dbReference type="GO" id="GO:0004315">
    <property type="term" value="F:3-oxoacyl-[acyl-carrier-protein] synthase activity"/>
    <property type="evidence" value="ECO:0007669"/>
    <property type="project" value="InterPro"/>
</dbReference>
<dbReference type="InterPro" id="IPR009081">
    <property type="entry name" value="PP-bd_ACP"/>
</dbReference>
<dbReference type="InterPro" id="IPR013120">
    <property type="entry name" value="FAR_NAD-bd"/>
</dbReference>
<dbReference type="GO" id="GO:0032259">
    <property type="term" value="P:methylation"/>
    <property type="evidence" value="ECO:0007669"/>
    <property type="project" value="UniProtKB-KW"/>
</dbReference>
<dbReference type="RefSeq" id="XP_009226574.1">
    <property type="nucleotide sequence ID" value="XM_009228310.1"/>
</dbReference>
<dbReference type="Pfam" id="PF00109">
    <property type="entry name" value="ketoacyl-synt"/>
    <property type="match status" value="1"/>
</dbReference>
<dbReference type="InterPro" id="IPR036291">
    <property type="entry name" value="NAD(P)-bd_dom_sf"/>
</dbReference>
<dbReference type="InterPro" id="IPR042104">
    <property type="entry name" value="PKS_dehydratase_sf"/>
</dbReference>
<dbReference type="PANTHER" id="PTHR43775:SF20">
    <property type="entry name" value="HYBRID PKS-NRPS SYNTHETASE APDA"/>
    <property type="match status" value="1"/>
</dbReference>
<dbReference type="InterPro" id="IPR013968">
    <property type="entry name" value="PKS_KR"/>
</dbReference>
<dbReference type="Gene3D" id="3.40.47.10">
    <property type="match status" value="1"/>
</dbReference>
<name>J3PAB1_GAET3</name>
<dbReference type="SUPFAM" id="SSF53335">
    <property type="entry name" value="S-adenosyl-L-methionine-dependent methyltransferases"/>
    <property type="match status" value="1"/>
</dbReference>
<dbReference type="PROSITE" id="PS00455">
    <property type="entry name" value="AMP_BINDING"/>
    <property type="match status" value="1"/>
</dbReference>
<dbReference type="InterPro" id="IPR018201">
    <property type="entry name" value="Ketoacyl_synth_AS"/>
</dbReference>
<dbReference type="CDD" id="cd19532">
    <property type="entry name" value="C_PKS-NRPS"/>
    <property type="match status" value="1"/>
</dbReference>
<keyword evidence="1" id="KW-0596">Phosphopantetheine</keyword>
<dbReference type="GO" id="GO:0031177">
    <property type="term" value="F:phosphopantetheine binding"/>
    <property type="evidence" value="ECO:0007669"/>
    <property type="project" value="InterPro"/>
</dbReference>
<dbReference type="GO" id="GO:0016874">
    <property type="term" value="F:ligase activity"/>
    <property type="evidence" value="ECO:0007669"/>
    <property type="project" value="UniProtKB-KW"/>
</dbReference>
<dbReference type="PROSITE" id="PS50075">
    <property type="entry name" value="CARRIER"/>
    <property type="match status" value="2"/>
</dbReference>
<evidence type="ECO:0000256" key="9">
    <source>
        <dbReference type="PROSITE-ProRule" id="PRU01363"/>
    </source>
</evidence>
<dbReference type="Gene3D" id="3.30.300.30">
    <property type="match status" value="1"/>
</dbReference>
<dbReference type="InterPro" id="IPR057326">
    <property type="entry name" value="KR_dom"/>
</dbReference>
<keyword evidence="4" id="KW-0489">Methyltransferase</keyword>
<dbReference type="InterPro" id="IPR013217">
    <property type="entry name" value="Methyltransf_12"/>
</dbReference>
<dbReference type="InterPro" id="IPR020806">
    <property type="entry name" value="PKS_PP-bd"/>
</dbReference>
<organism evidence="15">
    <name type="scientific">Gaeumannomyces tritici (strain R3-111a-1)</name>
    <name type="common">Wheat and barley take-all root rot fungus</name>
    <name type="synonym">Gaeumannomyces graminis var. tritici</name>
    <dbReference type="NCBI Taxonomy" id="644352"/>
    <lineage>
        <taxon>Eukaryota</taxon>
        <taxon>Fungi</taxon>
        <taxon>Dikarya</taxon>
        <taxon>Ascomycota</taxon>
        <taxon>Pezizomycotina</taxon>
        <taxon>Sordariomycetes</taxon>
        <taxon>Sordariomycetidae</taxon>
        <taxon>Magnaporthales</taxon>
        <taxon>Magnaporthaceae</taxon>
        <taxon>Gaeumannomyces</taxon>
    </lineage>
</organism>
<dbReference type="SMART" id="SM00822">
    <property type="entry name" value="PKS_KR"/>
    <property type="match status" value="1"/>
</dbReference>
<dbReference type="GO" id="GO:0008168">
    <property type="term" value="F:methyltransferase activity"/>
    <property type="evidence" value="ECO:0007669"/>
    <property type="project" value="UniProtKB-KW"/>
</dbReference>
<dbReference type="Gene3D" id="3.30.559.30">
    <property type="entry name" value="Nonribosomal peptide synthetase, condensation domain"/>
    <property type="match status" value="1"/>
</dbReference>
<dbReference type="InterPro" id="IPR020807">
    <property type="entry name" value="PKS_DH"/>
</dbReference>
<evidence type="ECO:0000256" key="5">
    <source>
        <dbReference type="ARBA" id="ARBA00022679"/>
    </source>
</evidence>
<dbReference type="HOGENOM" id="CLU_000022_37_5_1"/>
<evidence type="ECO:0000259" key="12">
    <source>
        <dbReference type="PROSITE" id="PS50075"/>
    </source>
</evidence>
<dbReference type="Proteomes" id="UP000006039">
    <property type="component" value="Unassembled WGS sequence"/>
</dbReference>
<dbReference type="Gene3D" id="3.40.50.12780">
    <property type="entry name" value="N-terminal domain of ligase-like"/>
    <property type="match status" value="1"/>
</dbReference>
<dbReference type="eggNOG" id="KOG1202">
    <property type="taxonomic scope" value="Eukaryota"/>
</dbReference>
<dbReference type="SMART" id="SM00825">
    <property type="entry name" value="PKS_KS"/>
    <property type="match status" value="1"/>
</dbReference>
<evidence type="ECO:0000313" key="15">
    <source>
        <dbReference type="EMBL" id="EJT71177.1"/>
    </source>
</evidence>
<keyword evidence="8" id="KW-0511">Multifunctional enzyme</keyword>
<dbReference type="InterPro" id="IPR050091">
    <property type="entry name" value="PKS_NRPS_Biosynth_Enz"/>
</dbReference>
<dbReference type="Gene3D" id="1.10.1200.10">
    <property type="entry name" value="ACP-like"/>
    <property type="match status" value="2"/>
</dbReference>
<reference evidence="15" key="2">
    <citation type="submission" date="2010-07" db="EMBL/GenBank/DDBJ databases">
        <authorList>
            <consortium name="The Broad Institute Genome Sequencing Platform"/>
            <consortium name="Broad Institute Genome Sequencing Center for Infectious Disease"/>
            <person name="Ma L.-J."/>
            <person name="Dead R."/>
            <person name="Young S."/>
            <person name="Zeng Q."/>
            <person name="Koehrsen M."/>
            <person name="Alvarado L."/>
            <person name="Berlin A."/>
            <person name="Chapman S.B."/>
            <person name="Chen Z."/>
            <person name="Freedman E."/>
            <person name="Gellesch M."/>
            <person name="Goldberg J."/>
            <person name="Griggs A."/>
            <person name="Gujja S."/>
            <person name="Heilman E.R."/>
            <person name="Heiman D."/>
            <person name="Hepburn T."/>
            <person name="Howarth C."/>
            <person name="Jen D."/>
            <person name="Larson L."/>
            <person name="Mehta T."/>
            <person name="Neiman D."/>
            <person name="Pearson M."/>
            <person name="Roberts A."/>
            <person name="Saif S."/>
            <person name="Shea T."/>
            <person name="Shenoy N."/>
            <person name="Sisk P."/>
            <person name="Stolte C."/>
            <person name="Sykes S."/>
            <person name="Walk T."/>
            <person name="White J."/>
            <person name="Yandava C."/>
            <person name="Haas B."/>
            <person name="Nusbaum C."/>
            <person name="Birren B."/>
        </authorList>
    </citation>
    <scope>NUCLEOTIDE SEQUENCE</scope>
    <source>
        <strain evidence="15">R3-111a-1</strain>
    </source>
</reference>
<dbReference type="InterPro" id="IPR049552">
    <property type="entry name" value="PKS_DH_N"/>
</dbReference>
<evidence type="ECO:0000256" key="4">
    <source>
        <dbReference type="ARBA" id="ARBA00022603"/>
    </source>
</evidence>
<dbReference type="InterPro" id="IPR049900">
    <property type="entry name" value="PKS_mFAS_DH"/>
</dbReference>
<dbReference type="InterPro" id="IPR042099">
    <property type="entry name" value="ANL_N_sf"/>
</dbReference>
<evidence type="ECO:0000313" key="17">
    <source>
        <dbReference type="Proteomes" id="UP000006039"/>
    </source>
</evidence>
<dbReference type="PROSITE" id="PS52019">
    <property type="entry name" value="PKS_MFAS_DH"/>
    <property type="match status" value="1"/>
</dbReference>
<dbReference type="InterPro" id="IPR016039">
    <property type="entry name" value="Thiolase-like"/>
</dbReference>
<dbReference type="Pfam" id="PF07993">
    <property type="entry name" value="NAD_binding_4"/>
    <property type="match status" value="1"/>
</dbReference>
<dbReference type="InterPro" id="IPR014031">
    <property type="entry name" value="Ketoacyl_synth_C"/>
</dbReference>
<dbReference type="InterPro" id="IPR020845">
    <property type="entry name" value="AMP-binding_CS"/>
</dbReference>
<dbReference type="InterPro" id="IPR014030">
    <property type="entry name" value="Ketoacyl_synth_N"/>
</dbReference>
<feature type="domain" description="PKS/mFAS DH" evidence="14">
    <location>
        <begin position="980"/>
        <end position="1294"/>
    </location>
</feature>
<evidence type="ECO:0000256" key="7">
    <source>
        <dbReference type="ARBA" id="ARBA00023002"/>
    </source>
</evidence>
<dbReference type="SUPFAM" id="SSF55048">
    <property type="entry name" value="Probable ACP-binding domain of malonyl-CoA ACP transacylase"/>
    <property type="match status" value="1"/>
</dbReference>
<evidence type="ECO:0000256" key="1">
    <source>
        <dbReference type="ARBA" id="ARBA00022450"/>
    </source>
</evidence>
<feature type="compositionally biased region" description="Basic and acidic residues" evidence="11">
    <location>
        <begin position="2636"/>
        <end position="2650"/>
    </location>
</feature>
<dbReference type="Pfam" id="PF08659">
    <property type="entry name" value="KR"/>
    <property type="match status" value="1"/>
</dbReference>
<keyword evidence="17" id="KW-1185">Reference proteome</keyword>
<dbReference type="CDD" id="cd02440">
    <property type="entry name" value="AdoMet_MTases"/>
    <property type="match status" value="1"/>
</dbReference>
<dbReference type="Gene3D" id="3.40.366.10">
    <property type="entry name" value="Malonyl-Coenzyme A Acyl Carrier Protein, domain 2"/>
    <property type="match status" value="1"/>
</dbReference>
<dbReference type="InterPro" id="IPR001227">
    <property type="entry name" value="Ac_transferase_dom_sf"/>
</dbReference>
<dbReference type="SMART" id="SM00826">
    <property type="entry name" value="PKS_DH"/>
    <property type="match status" value="1"/>
</dbReference>
<dbReference type="InterPro" id="IPR036736">
    <property type="entry name" value="ACP-like_sf"/>
</dbReference>
<keyword evidence="3" id="KW-0436">Ligase</keyword>
<reference evidence="17" key="1">
    <citation type="submission" date="2010-07" db="EMBL/GenBank/DDBJ databases">
        <title>The genome sequence of Gaeumannomyces graminis var. tritici strain R3-111a-1.</title>
        <authorList>
            <consortium name="The Broad Institute Genome Sequencing Platform"/>
            <person name="Ma L.-J."/>
            <person name="Dead R."/>
            <person name="Young S."/>
            <person name="Zeng Q."/>
            <person name="Koehrsen M."/>
            <person name="Alvarado L."/>
            <person name="Berlin A."/>
            <person name="Chapman S.B."/>
            <person name="Chen Z."/>
            <person name="Freedman E."/>
            <person name="Gellesch M."/>
            <person name="Goldberg J."/>
            <person name="Griggs A."/>
            <person name="Gujja S."/>
            <person name="Heilman E.R."/>
            <person name="Heiman D."/>
            <person name="Hepburn T."/>
            <person name="Howarth C."/>
            <person name="Jen D."/>
            <person name="Larson L."/>
            <person name="Mehta T."/>
            <person name="Neiman D."/>
            <person name="Pearson M."/>
            <person name="Roberts A."/>
            <person name="Saif S."/>
            <person name="Shea T."/>
            <person name="Shenoy N."/>
            <person name="Sisk P."/>
            <person name="Stolte C."/>
            <person name="Sykes S."/>
            <person name="Walk T."/>
            <person name="White J."/>
            <person name="Yandava C."/>
            <person name="Haas B."/>
            <person name="Nusbaum C."/>
            <person name="Birren B."/>
        </authorList>
    </citation>
    <scope>NUCLEOTIDE SEQUENCE [LARGE SCALE GENOMIC DNA]</scope>
    <source>
        <strain evidence="17">R3-111a-1</strain>
    </source>
</reference>
<feature type="region of interest" description="N-terminal hotdog fold" evidence="9">
    <location>
        <begin position="980"/>
        <end position="1123"/>
    </location>
</feature>
<evidence type="ECO:0000256" key="8">
    <source>
        <dbReference type="ARBA" id="ARBA00023268"/>
    </source>
</evidence>
<evidence type="ECO:0000256" key="11">
    <source>
        <dbReference type="SAM" id="MobiDB-lite"/>
    </source>
</evidence>
<dbReference type="CDD" id="cd05930">
    <property type="entry name" value="A_NRPS"/>
    <property type="match status" value="1"/>
</dbReference>